<proteinExistence type="predicted"/>
<dbReference type="EMBL" id="FO818637">
    <property type="protein sequence ID" value="CDM88208.1"/>
    <property type="molecule type" value="Genomic_DNA"/>
</dbReference>
<dbReference type="AlphaFoldDB" id="A0A0B6X668"/>
<dbReference type="KEGG" id="xbv:XBW1_0851"/>
<accession>A0A0B6X668</accession>
<reference evidence="1 2" key="1">
    <citation type="submission" date="2014-02" db="EMBL/GenBank/DDBJ databases">
        <authorList>
            <person name="Genoscope - CEA"/>
        </authorList>
    </citation>
    <scope>NUCLEOTIDE SEQUENCE [LARGE SCALE GENOMIC DNA]</scope>
    <source>
        <strain evidence="1 2">CS03</strain>
    </source>
</reference>
<evidence type="ECO:0000313" key="2">
    <source>
        <dbReference type="Proteomes" id="UP000032930"/>
    </source>
</evidence>
<gene>
    <name evidence="1" type="ORF">XBW1_0851</name>
</gene>
<protein>
    <submittedName>
        <fullName evidence="1">Uncharacterized protein</fullName>
    </submittedName>
</protein>
<name>A0A0B6X668_XENBV</name>
<sequence>MGGLILFKRGSYGLAYQQGGLIGTLHTGGAFIVKSVRIKGFYF</sequence>
<organism evidence="1 2">
    <name type="scientific">Xenorhabdus bovienii</name>
    <name type="common">Xenorhabdus nematophila subsp. bovienii</name>
    <dbReference type="NCBI Taxonomy" id="40576"/>
    <lineage>
        <taxon>Bacteria</taxon>
        <taxon>Pseudomonadati</taxon>
        <taxon>Pseudomonadota</taxon>
        <taxon>Gammaproteobacteria</taxon>
        <taxon>Enterobacterales</taxon>
        <taxon>Morganellaceae</taxon>
        <taxon>Xenorhabdus</taxon>
    </lineage>
</organism>
<evidence type="ECO:0000313" key="1">
    <source>
        <dbReference type="EMBL" id="CDM88208.1"/>
    </source>
</evidence>
<dbReference type="Proteomes" id="UP000032930">
    <property type="component" value="Chromosome"/>
</dbReference>